<dbReference type="AlphaFoldDB" id="A0A0F9CAM4"/>
<comment type="caution">
    <text evidence="1">The sequence shown here is derived from an EMBL/GenBank/DDBJ whole genome shotgun (WGS) entry which is preliminary data.</text>
</comment>
<reference evidence="1" key="1">
    <citation type="journal article" date="2015" name="Nature">
        <title>Complex archaea that bridge the gap between prokaryotes and eukaryotes.</title>
        <authorList>
            <person name="Spang A."/>
            <person name="Saw J.H."/>
            <person name="Jorgensen S.L."/>
            <person name="Zaremba-Niedzwiedzka K."/>
            <person name="Martijn J."/>
            <person name="Lind A.E."/>
            <person name="van Eijk R."/>
            <person name="Schleper C."/>
            <person name="Guy L."/>
            <person name="Ettema T.J."/>
        </authorList>
    </citation>
    <scope>NUCLEOTIDE SEQUENCE</scope>
</reference>
<dbReference type="Pfam" id="PF24175">
    <property type="entry name" value="SU10_adaptor"/>
    <property type="match status" value="1"/>
</dbReference>
<name>A0A0F9CAM4_9ZZZZ</name>
<evidence type="ECO:0000313" key="1">
    <source>
        <dbReference type="EMBL" id="KKK99359.1"/>
    </source>
</evidence>
<dbReference type="InterPro" id="IPR056209">
    <property type="entry name" value="SU10_adaptor"/>
</dbReference>
<protein>
    <submittedName>
        <fullName evidence="1">Uncharacterized protein</fullName>
    </submittedName>
</protein>
<accession>A0A0F9CAM4</accession>
<proteinExistence type="predicted"/>
<organism evidence="1">
    <name type="scientific">marine sediment metagenome</name>
    <dbReference type="NCBI Taxonomy" id="412755"/>
    <lineage>
        <taxon>unclassified sequences</taxon>
        <taxon>metagenomes</taxon>
        <taxon>ecological metagenomes</taxon>
    </lineage>
</organism>
<dbReference type="EMBL" id="LAZR01045238">
    <property type="protein sequence ID" value="KKK99359.1"/>
    <property type="molecule type" value="Genomic_DNA"/>
</dbReference>
<gene>
    <name evidence="1" type="ORF">LCGC14_2633550</name>
</gene>
<sequence length="201" mass="22432">MTVDELITDIGHHLQDPSHAVVNTTQTVGFINDAAFDAANEGWVLKMDDDVSVTVADGTFEYAVPANFVYIYELRDQTNYTDLNVIHPSYWKIEDGVTPVIRFSRDLYDSTTGAGALQIKGYKRPNQAYVAGTGTIDAGMESFLRERAVAYAARNVSKGSSGRAQAYVRLAETAWLRSESLMEDQQDLFRPLSYARRVYGR</sequence>